<name>A0A0A9W0M6_LYGHE</name>
<reference evidence="2" key="2">
    <citation type="submission" date="2014-07" db="EMBL/GenBank/DDBJ databases">
        <authorList>
            <person name="Hull J."/>
        </authorList>
    </citation>
    <scope>NUCLEOTIDE SEQUENCE</scope>
</reference>
<evidence type="ECO:0000313" key="2">
    <source>
        <dbReference type="EMBL" id="JAF98424.1"/>
    </source>
</evidence>
<dbReference type="EMBL" id="GBHO01045179">
    <property type="protein sequence ID" value="JAF98424.1"/>
    <property type="molecule type" value="Transcribed_RNA"/>
</dbReference>
<proteinExistence type="predicted"/>
<feature type="region of interest" description="Disordered" evidence="1">
    <location>
        <begin position="74"/>
        <end position="128"/>
    </location>
</feature>
<sequence>EGVARRVNAMEVDMEVMRNHLGELVVSQLNDQSVRDTHCTILTQRINTIESDVSAIKGQLDQLISLLNNQHTLHSLNPSNQQETRDLPTNNNFSNNTKSYPINMPINVPKIDISPPHSKQLPKPTKYD</sequence>
<reference evidence="2" key="1">
    <citation type="journal article" date="2014" name="PLoS ONE">
        <title>Transcriptome-Based Identification of ABC Transporters in the Western Tarnished Plant Bug Lygus hesperus.</title>
        <authorList>
            <person name="Hull J.J."/>
            <person name="Chaney K."/>
            <person name="Geib S.M."/>
            <person name="Fabrick J.A."/>
            <person name="Brent C.S."/>
            <person name="Walsh D."/>
            <person name="Lavine L.C."/>
        </authorList>
    </citation>
    <scope>NUCLEOTIDE SEQUENCE</scope>
</reference>
<feature type="non-terminal residue" evidence="2">
    <location>
        <position position="128"/>
    </location>
</feature>
<accession>A0A0A9W0M6</accession>
<organism evidence="2">
    <name type="scientific">Lygus hesperus</name>
    <name type="common">Western plant bug</name>
    <dbReference type="NCBI Taxonomy" id="30085"/>
    <lineage>
        <taxon>Eukaryota</taxon>
        <taxon>Metazoa</taxon>
        <taxon>Ecdysozoa</taxon>
        <taxon>Arthropoda</taxon>
        <taxon>Hexapoda</taxon>
        <taxon>Insecta</taxon>
        <taxon>Pterygota</taxon>
        <taxon>Neoptera</taxon>
        <taxon>Paraneoptera</taxon>
        <taxon>Hemiptera</taxon>
        <taxon>Heteroptera</taxon>
        <taxon>Panheteroptera</taxon>
        <taxon>Cimicomorpha</taxon>
        <taxon>Miridae</taxon>
        <taxon>Mirini</taxon>
        <taxon>Lygus</taxon>
    </lineage>
</organism>
<protein>
    <submittedName>
        <fullName evidence="2">D-(-)-3-hydroxybutyrate oligomer hydrolase</fullName>
    </submittedName>
</protein>
<feature type="compositionally biased region" description="Polar residues" evidence="1">
    <location>
        <begin position="74"/>
        <end position="100"/>
    </location>
</feature>
<dbReference type="GO" id="GO:0016787">
    <property type="term" value="F:hydrolase activity"/>
    <property type="evidence" value="ECO:0007669"/>
    <property type="project" value="UniProtKB-KW"/>
</dbReference>
<gene>
    <name evidence="2" type="ORF">CM83_105498</name>
</gene>
<dbReference type="AlphaFoldDB" id="A0A0A9W0M6"/>
<keyword evidence="2" id="KW-0378">Hydrolase</keyword>
<evidence type="ECO:0000256" key="1">
    <source>
        <dbReference type="SAM" id="MobiDB-lite"/>
    </source>
</evidence>
<feature type="non-terminal residue" evidence="2">
    <location>
        <position position="1"/>
    </location>
</feature>